<dbReference type="InterPro" id="IPR000719">
    <property type="entry name" value="Prot_kinase_dom"/>
</dbReference>
<dbReference type="Pfam" id="PF00069">
    <property type="entry name" value="Pkinase"/>
    <property type="match status" value="1"/>
</dbReference>
<name>A0A1J4JQY6_9EUKA</name>
<keyword evidence="5 11" id="KW-0418">Kinase</keyword>
<proteinExistence type="predicted"/>
<dbReference type="VEuPathDB" id="TrichDB:TRFO_07490"/>
<sequence>MDPNPLISDFEDVGPTVIEDIFNPAFPLISRSYTNVNLLYGPKHWDFKNWNPTFGEISRYRVKKRIGKGSYSEVYIGLQDSISPCAIKILRPDNNDKIRRELKILDIMSTSENVVNFWDVTFDRHFGLISIITEFCDNSDWMKAYRRMSIADIRNYMYRLLDALKHAHSHGIMHRDVKPSSVLFSPKTKVVKLADWGFAEFYHPLRKYSTRIGTKYYKSPELLLGFGYYDYSIDIWAAGIMFVEMLTKNFNLFTINDDNEHLLDIAKLFGGKQLIDMIEKYQIKVNDGLFQKLNTIHGNGLTQLFSSLRNKSLDSYAIELAVKMCKIDRKERITAQEALNDPFFASFQYDYLEVPSSEQRLMDNQLCPPYITFKNDANHNHPYVADETLL</sequence>
<dbReference type="GO" id="GO:0004674">
    <property type="term" value="F:protein serine/threonine kinase activity"/>
    <property type="evidence" value="ECO:0007669"/>
    <property type="project" value="UniProtKB-KW"/>
</dbReference>
<comment type="caution">
    <text evidence="11">The sequence shown here is derived from an EMBL/GenBank/DDBJ whole genome shotgun (WGS) entry which is preliminary data.</text>
</comment>
<comment type="catalytic activity">
    <reaction evidence="8">
        <text>L-seryl-[protein] + ATP = O-phospho-L-seryl-[protein] + ADP + H(+)</text>
        <dbReference type="Rhea" id="RHEA:17989"/>
        <dbReference type="Rhea" id="RHEA-COMP:9863"/>
        <dbReference type="Rhea" id="RHEA-COMP:11604"/>
        <dbReference type="ChEBI" id="CHEBI:15378"/>
        <dbReference type="ChEBI" id="CHEBI:29999"/>
        <dbReference type="ChEBI" id="CHEBI:30616"/>
        <dbReference type="ChEBI" id="CHEBI:83421"/>
        <dbReference type="ChEBI" id="CHEBI:456216"/>
        <dbReference type="EC" id="2.7.11.1"/>
    </reaction>
</comment>
<gene>
    <name evidence="11" type="primary">cka1</name>
    <name evidence="11" type="ORF">TRFO_07490</name>
</gene>
<dbReference type="EC" id="2.7.11.1" evidence="1"/>
<evidence type="ECO:0000256" key="2">
    <source>
        <dbReference type="ARBA" id="ARBA00022527"/>
    </source>
</evidence>
<comment type="catalytic activity">
    <reaction evidence="7">
        <text>L-threonyl-[protein] + ATP = O-phospho-L-threonyl-[protein] + ADP + H(+)</text>
        <dbReference type="Rhea" id="RHEA:46608"/>
        <dbReference type="Rhea" id="RHEA-COMP:11060"/>
        <dbReference type="Rhea" id="RHEA-COMP:11605"/>
        <dbReference type="ChEBI" id="CHEBI:15378"/>
        <dbReference type="ChEBI" id="CHEBI:30013"/>
        <dbReference type="ChEBI" id="CHEBI:30616"/>
        <dbReference type="ChEBI" id="CHEBI:61977"/>
        <dbReference type="ChEBI" id="CHEBI:456216"/>
        <dbReference type="EC" id="2.7.11.1"/>
    </reaction>
</comment>
<dbReference type="PROSITE" id="PS50011">
    <property type="entry name" value="PROTEIN_KINASE_DOM"/>
    <property type="match status" value="1"/>
</dbReference>
<dbReference type="InterPro" id="IPR011009">
    <property type="entry name" value="Kinase-like_dom_sf"/>
</dbReference>
<evidence type="ECO:0000313" key="11">
    <source>
        <dbReference type="EMBL" id="OHT01591.1"/>
    </source>
</evidence>
<evidence type="ECO:0000256" key="6">
    <source>
        <dbReference type="ARBA" id="ARBA00022840"/>
    </source>
</evidence>
<reference evidence="11" key="1">
    <citation type="submission" date="2016-10" db="EMBL/GenBank/DDBJ databases">
        <authorList>
            <person name="Benchimol M."/>
            <person name="Almeida L.G."/>
            <person name="Vasconcelos A.T."/>
            <person name="Perreira-Neves A."/>
            <person name="Rosa I.A."/>
            <person name="Tasca T."/>
            <person name="Bogo M.R."/>
            <person name="de Souza W."/>
        </authorList>
    </citation>
    <scope>NUCLEOTIDE SEQUENCE [LARGE SCALE GENOMIC DNA]</scope>
    <source>
        <strain evidence="11">K</strain>
    </source>
</reference>
<dbReference type="InterPro" id="IPR045216">
    <property type="entry name" value="CK2_alpha"/>
</dbReference>
<dbReference type="Gene3D" id="1.10.510.10">
    <property type="entry name" value="Transferase(Phosphotransferase) domain 1"/>
    <property type="match status" value="1"/>
</dbReference>
<dbReference type="GO" id="GO:0005524">
    <property type="term" value="F:ATP binding"/>
    <property type="evidence" value="ECO:0007669"/>
    <property type="project" value="UniProtKB-UniRule"/>
</dbReference>
<dbReference type="RefSeq" id="XP_068354727.1">
    <property type="nucleotide sequence ID" value="XM_068493707.1"/>
</dbReference>
<evidence type="ECO:0000256" key="5">
    <source>
        <dbReference type="ARBA" id="ARBA00022777"/>
    </source>
</evidence>
<dbReference type="Gene3D" id="3.30.200.20">
    <property type="entry name" value="Phosphorylase Kinase, domain 1"/>
    <property type="match status" value="1"/>
</dbReference>
<dbReference type="PANTHER" id="PTHR24054">
    <property type="entry name" value="CASEIN KINASE II SUBUNIT ALPHA"/>
    <property type="match status" value="1"/>
</dbReference>
<evidence type="ECO:0000256" key="8">
    <source>
        <dbReference type="ARBA" id="ARBA00048679"/>
    </source>
</evidence>
<dbReference type="GeneID" id="94828411"/>
<keyword evidence="12" id="KW-1185">Reference proteome</keyword>
<feature type="domain" description="Protein kinase" evidence="10">
    <location>
        <begin position="60"/>
        <end position="344"/>
    </location>
</feature>
<evidence type="ECO:0000256" key="4">
    <source>
        <dbReference type="ARBA" id="ARBA00022741"/>
    </source>
</evidence>
<keyword evidence="3" id="KW-0808">Transferase</keyword>
<accession>A0A1J4JQY6</accession>
<dbReference type="GO" id="GO:0005634">
    <property type="term" value="C:nucleus"/>
    <property type="evidence" value="ECO:0007669"/>
    <property type="project" value="TreeGrafter"/>
</dbReference>
<evidence type="ECO:0000256" key="9">
    <source>
        <dbReference type="PROSITE-ProRule" id="PRU10141"/>
    </source>
</evidence>
<keyword evidence="6 9" id="KW-0067">ATP-binding</keyword>
<dbReference type="GO" id="GO:0005956">
    <property type="term" value="C:protein kinase CK2 complex"/>
    <property type="evidence" value="ECO:0007669"/>
    <property type="project" value="TreeGrafter"/>
</dbReference>
<dbReference type="SUPFAM" id="SSF56112">
    <property type="entry name" value="Protein kinase-like (PK-like)"/>
    <property type="match status" value="1"/>
</dbReference>
<dbReference type="InterPro" id="IPR017441">
    <property type="entry name" value="Protein_kinase_ATP_BS"/>
</dbReference>
<keyword evidence="4 9" id="KW-0547">Nucleotide-binding</keyword>
<dbReference type="PANTHER" id="PTHR24054:SF0">
    <property type="entry name" value="CASEIN KINASE II SUBUNIT ALPHA"/>
    <property type="match status" value="1"/>
</dbReference>
<dbReference type="Proteomes" id="UP000179807">
    <property type="component" value="Unassembled WGS sequence"/>
</dbReference>
<protein>
    <recommendedName>
        <fullName evidence="1">non-specific serine/threonine protein kinase</fullName>
        <ecNumber evidence="1">2.7.11.1</ecNumber>
    </recommendedName>
</protein>
<keyword evidence="2" id="KW-0723">Serine/threonine-protein kinase</keyword>
<dbReference type="EMBL" id="MLAK01000904">
    <property type="protein sequence ID" value="OHT01591.1"/>
    <property type="molecule type" value="Genomic_DNA"/>
</dbReference>
<evidence type="ECO:0000313" key="12">
    <source>
        <dbReference type="Proteomes" id="UP000179807"/>
    </source>
</evidence>
<feature type="binding site" evidence="9">
    <location>
        <position position="88"/>
    </location>
    <ligand>
        <name>ATP</name>
        <dbReference type="ChEBI" id="CHEBI:30616"/>
    </ligand>
</feature>
<evidence type="ECO:0000256" key="7">
    <source>
        <dbReference type="ARBA" id="ARBA00047899"/>
    </source>
</evidence>
<dbReference type="OrthoDB" id="10254671at2759"/>
<dbReference type="FunFam" id="3.30.200.20:FF:000088">
    <property type="entry name" value="Casein kinase II subunit alpha"/>
    <property type="match status" value="1"/>
</dbReference>
<evidence type="ECO:0000259" key="10">
    <source>
        <dbReference type="PROSITE" id="PS50011"/>
    </source>
</evidence>
<organism evidence="11 12">
    <name type="scientific">Tritrichomonas foetus</name>
    <dbReference type="NCBI Taxonomy" id="1144522"/>
    <lineage>
        <taxon>Eukaryota</taxon>
        <taxon>Metamonada</taxon>
        <taxon>Parabasalia</taxon>
        <taxon>Tritrichomonadida</taxon>
        <taxon>Tritrichomonadidae</taxon>
        <taxon>Tritrichomonas</taxon>
    </lineage>
</organism>
<dbReference type="AlphaFoldDB" id="A0A1J4JQY6"/>
<dbReference type="PROSITE" id="PS00107">
    <property type="entry name" value="PROTEIN_KINASE_ATP"/>
    <property type="match status" value="1"/>
</dbReference>
<evidence type="ECO:0000256" key="1">
    <source>
        <dbReference type="ARBA" id="ARBA00012513"/>
    </source>
</evidence>
<dbReference type="GO" id="GO:0051726">
    <property type="term" value="P:regulation of cell cycle"/>
    <property type="evidence" value="ECO:0007669"/>
    <property type="project" value="TreeGrafter"/>
</dbReference>
<evidence type="ECO:0000256" key="3">
    <source>
        <dbReference type="ARBA" id="ARBA00022679"/>
    </source>
</evidence>
<dbReference type="GO" id="GO:0005829">
    <property type="term" value="C:cytosol"/>
    <property type="evidence" value="ECO:0007669"/>
    <property type="project" value="TreeGrafter"/>
</dbReference>